<evidence type="ECO:0000313" key="6">
    <source>
        <dbReference type="EMBL" id="QCI27243.1"/>
    </source>
</evidence>
<dbReference type="GO" id="GO:0022627">
    <property type="term" value="C:cytosolic small ribosomal subunit"/>
    <property type="evidence" value="ECO:0007669"/>
    <property type="project" value="TreeGrafter"/>
</dbReference>
<keyword evidence="3 5" id="KW-0694">RNA-binding</keyword>
<name>A0A4D6YGB3_9GAMM</name>
<dbReference type="PANTHER" id="PTHR23321:SF26">
    <property type="entry name" value="SMALL RIBOSOMAL SUBUNIT PROTEIN US15M"/>
    <property type="match status" value="1"/>
</dbReference>
<dbReference type="CDD" id="cd00353">
    <property type="entry name" value="Ribosomal_S15p_S13e"/>
    <property type="match status" value="1"/>
</dbReference>
<dbReference type="GO" id="GO:0003735">
    <property type="term" value="F:structural constituent of ribosome"/>
    <property type="evidence" value="ECO:0007669"/>
    <property type="project" value="InterPro"/>
</dbReference>
<keyword evidence="2 3" id="KW-0687">Ribonucleoprotein</keyword>
<evidence type="ECO:0000313" key="7">
    <source>
        <dbReference type="Proteomes" id="UP000298603"/>
    </source>
</evidence>
<dbReference type="PROSITE" id="PS00362">
    <property type="entry name" value="RIBOSOMAL_S15"/>
    <property type="match status" value="1"/>
</dbReference>
<protein>
    <recommendedName>
        <fullName evidence="3">Small ribosomal subunit protein uS15</fullName>
    </recommendedName>
</protein>
<dbReference type="InterPro" id="IPR005290">
    <property type="entry name" value="Ribosomal_uS15_bac-type"/>
</dbReference>
<dbReference type="AlphaFoldDB" id="A0A4D6YGB3"/>
<gene>
    <name evidence="3" type="primary">rpsO</name>
    <name evidence="6" type="ORF">D9V81_01275</name>
</gene>
<dbReference type="GO" id="GO:0006412">
    <property type="term" value="P:translation"/>
    <property type="evidence" value="ECO:0007669"/>
    <property type="project" value="UniProtKB-UniRule"/>
</dbReference>
<dbReference type="InterPro" id="IPR009068">
    <property type="entry name" value="uS15_NS1_RNA-bd_sf"/>
</dbReference>
<evidence type="ECO:0000256" key="3">
    <source>
        <dbReference type="HAMAP-Rule" id="MF_01343"/>
    </source>
</evidence>
<dbReference type="GO" id="GO:0019843">
    <property type="term" value="F:rRNA binding"/>
    <property type="evidence" value="ECO:0007669"/>
    <property type="project" value="UniProtKB-UniRule"/>
</dbReference>
<dbReference type="HAMAP" id="MF_01343_B">
    <property type="entry name" value="Ribosomal_uS15_B"/>
    <property type="match status" value="1"/>
</dbReference>
<evidence type="ECO:0000256" key="2">
    <source>
        <dbReference type="ARBA" id="ARBA00023274"/>
    </source>
</evidence>
<accession>A0A4D6YGB3</accession>
<keyword evidence="1 3" id="KW-0689">Ribosomal protein</keyword>
<dbReference type="Gene3D" id="6.10.250.3130">
    <property type="match status" value="1"/>
</dbReference>
<evidence type="ECO:0000256" key="5">
    <source>
        <dbReference type="RuleBase" id="RU004524"/>
    </source>
</evidence>
<dbReference type="SUPFAM" id="SSF47060">
    <property type="entry name" value="S15/NS1 RNA-binding domain"/>
    <property type="match status" value="1"/>
</dbReference>
<dbReference type="Gene3D" id="1.10.287.10">
    <property type="entry name" value="S15/NS1, RNA-binding"/>
    <property type="match status" value="1"/>
</dbReference>
<dbReference type="PANTHER" id="PTHR23321">
    <property type="entry name" value="RIBOSOMAL PROTEIN S15, BACTERIAL AND ORGANELLAR"/>
    <property type="match status" value="1"/>
</dbReference>
<proteinExistence type="inferred from homology"/>
<evidence type="ECO:0000256" key="1">
    <source>
        <dbReference type="ARBA" id="ARBA00022980"/>
    </source>
</evidence>
<keyword evidence="7" id="KW-1185">Reference proteome</keyword>
<dbReference type="EMBL" id="CP032996">
    <property type="protein sequence ID" value="QCI27243.1"/>
    <property type="molecule type" value="Genomic_DNA"/>
</dbReference>
<comment type="subunit">
    <text evidence="3">Part of the 30S ribosomal subunit. Forms a bridge to the 50S subunit in the 70S ribosome, contacting the 23S rRNA.</text>
</comment>
<dbReference type="InterPro" id="IPR000589">
    <property type="entry name" value="Ribosomal_uS15"/>
</dbReference>
<evidence type="ECO:0000256" key="4">
    <source>
        <dbReference type="RuleBase" id="RU003919"/>
    </source>
</evidence>
<organism evidence="6 7">
    <name type="scientific">Buchnera aphidicola</name>
    <name type="common">Therioaphis trifolii</name>
    <dbReference type="NCBI Taxonomy" id="1241884"/>
    <lineage>
        <taxon>Bacteria</taxon>
        <taxon>Pseudomonadati</taxon>
        <taxon>Pseudomonadota</taxon>
        <taxon>Gammaproteobacteria</taxon>
        <taxon>Enterobacterales</taxon>
        <taxon>Erwiniaceae</taxon>
        <taxon>Buchnera</taxon>
    </lineage>
</organism>
<keyword evidence="3 5" id="KW-0699">rRNA-binding</keyword>
<sequence length="86" mass="10280">MKINKKEIILKYSINCNNTGKSEVQIALLSHQIDYLKNHFNIHKKDFSSKRGLLKMVSKRRKLLNYLKNINIIRYNNIISKLELRH</sequence>
<comment type="similarity">
    <text evidence="3 4">Belongs to the universal ribosomal protein uS15 family.</text>
</comment>
<dbReference type="Proteomes" id="UP000298603">
    <property type="component" value="Chromosome"/>
</dbReference>
<reference evidence="6 7" key="1">
    <citation type="submission" date="2018-10" db="EMBL/GenBank/DDBJ databases">
        <title>Comparative functional genomics of the obligate endosymbiont Buchnera aphidicola.</title>
        <authorList>
            <person name="Chong R.A."/>
        </authorList>
    </citation>
    <scope>NUCLEOTIDE SEQUENCE [LARGE SCALE GENOMIC DNA]</scope>
    <source>
        <strain evidence="6 7">Tma</strain>
    </source>
</reference>
<comment type="function">
    <text evidence="3 5">One of the primary rRNA binding proteins, it binds directly to 16S rRNA where it helps nucleate assembly of the platform of the 30S subunit by binding and bridging several RNA helices of the 16S rRNA.</text>
</comment>
<dbReference type="OrthoDB" id="9799262at2"/>
<dbReference type="RefSeq" id="WP_158349508.1">
    <property type="nucleotide sequence ID" value="NZ_CP032996.1"/>
</dbReference>
<dbReference type="NCBIfam" id="TIGR00952">
    <property type="entry name" value="S15_bact"/>
    <property type="match status" value="1"/>
</dbReference>
<comment type="function">
    <text evidence="3">Forms an intersubunit bridge (bridge B4) with the 23S rRNA of the 50S subunit in the ribosome.</text>
</comment>
<dbReference type="Pfam" id="PF00312">
    <property type="entry name" value="Ribosomal_S15"/>
    <property type="match status" value="1"/>
</dbReference>
<dbReference type="SMART" id="SM01387">
    <property type="entry name" value="Ribosomal_S15"/>
    <property type="match status" value="1"/>
</dbReference>